<dbReference type="CDD" id="cd05374">
    <property type="entry name" value="17beta-HSD-like_SDR_c"/>
    <property type="match status" value="1"/>
</dbReference>
<dbReference type="InterPro" id="IPR057326">
    <property type="entry name" value="KR_dom"/>
</dbReference>
<dbReference type="SMART" id="SM00822">
    <property type="entry name" value="PKS_KR"/>
    <property type="match status" value="1"/>
</dbReference>
<evidence type="ECO:0000256" key="1">
    <source>
        <dbReference type="ARBA" id="ARBA00006484"/>
    </source>
</evidence>
<dbReference type="STRING" id="633440.SAMN05421869_122117"/>
<dbReference type="PROSITE" id="PS00061">
    <property type="entry name" value="ADH_SHORT"/>
    <property type="match status" value="1"/>
</dbReference>
<keyword evidence="6" id="KW-1185">Reference proteome</keyword>
<dbReference type="PRINTS" id="PR00081">
    <property type="entry name" value="GDHRDH"/>
</dbReference>
<dbReference type="EMBL" id="FNDJ01000022">
    <property type="protein sequence ID" value="SDL12629.1"/>
    <property type="molecule type" value="Genomic_DNA"/>
</dbReference>
<dbReference type="SUPFAM" id="SSF51735">
    <property type="entry name" value="NAD(P)-binding Rossmann-fold domains"/>
    <property type="match status" value="1"/>
</dbReference>
<protein>
    <submittedName>
        <fullName evidence="5">Short-chain dehydrogenase</fullName>
    </submittedName>
</protein>
<dbReference type="PANTHER" id="PTHR44169:SF6">
    <property type="entry name" value="NADPH-DEPENDENT 1-ACYLDIHYDROXYACETONE PHOSPHATE REDUCTASE"/>
    <property type="match status" value="1"/>
</dbReference>
<dbReference type="GO" id="GO:0016491">
    <property type="term" value="F:oxidoreductase activity"/>
    <property type="evidence" value="ECO:0007669"/>
    <property type="project" value="UniProtKB-KW"/>
</dbReference>
<comment type="similarity">
    <text evidence="1 3">Belongs to the short-chain dehydrogenases/reductases (SDR) family.</text>
</comment>
<gene>
    <name evidence="5" type="ORF">SAMN05421869_122117</name>
</gene>
<proteinExistence type="inferred from homology"/>
<sequence>MARTVLITGANGGVGRAVAQRFRADGATVVAGYRDPAAAETLVAMGCRTVRLDVTEESQLAAAIDGDIDVVVNAAGISQGGPLEELPLDALRRQIEVNVFAALRVAQLVAPGMRRRGYGRIINISSVAGRVTMPGMGAYAMSKHALESMSDALRYELSPFGIAVSVIQPGGIDTPFAEAERRSFRHGHPDGPYAEFTAEVVDRLSRNPVSLDPDRVARVIHRAATVRRPRPYYRVGSLAHIMLGLHHALPNRLWDRLIPVITPTPTGLRRATTPG</sequence>
<dbReference type="InterPro" id="IPR036291">
    <property type="entry name" value="NAD(P)-bd_dom_sf"/>
</dbReference>
<accession>A0A1G9HIA0</accession>
<dbReference type="PANTHER" id="PTHR44169">
    <property type="entry name" value="NADPH-DEPENDENT 1-ACYLDIHYDROXYACETONE PHOSPHATE REDUCTASE"/>
    <property type="match status" value="1"/>
</dbReference>
<keyword evidence="2" id="KW-0560">Oxidoreductase</keyword>
<evidence type="ECO:0000256" key="3">
    <source>
        <dbReference type="RuleBase" id="RU000363"/>
    </source>
</evidence>
<dbReference type="PRINTS" id="PR00080">
    <property type="entry name" value="SDRFAMILY"/>
</dbReference>
<evidence type="ECO:0000313" key="6">
    <source>
        <dbReference type="Proteomes" id="UP000199202"/>
    </source>
</evidence>
<organism evidence="5 6">
    <name type="scientific">Nonomuraea jiangxiensis</name>
    <dbReference type="NCBI Taxonomy" id="633440"/>
    <lineage>
        <taxon>Bacteria</taxon>
        <taxon>Bacillati</taxon>
        <taxon>Actinomycetota</taxon>
        <taxon>Actinomycetes</taxon>
        <taxon>Streptosporangiales</taxon>
        <taxon>Streptosporangiaceae</taxon>
        <taxon>Nonomuraea</taxon>
    </lineage>
</organism>
<reference evidence="5 6" key="1">
    <citation type="submission" date="2016-10" db="EMBL/GenBank/DDBJ databases">
        <authorList>
            <person name="de Groot N.N."/>
        </authorList>
    </citation>
    <scope>NUCLEOTIDE SEQUENCE [LARGE SCALE GENOMIC DNA]</scope>
    <source>
        <strain evidence="5 6">CGMCC 4.6533</strain>
    </source>
</reference>
<feature type="domain" description="Ketoreductase" evidence="4">
    <location>
        <begin position="3"/>
        <end position="175"/>
    </location>
</feature>
<dbReference type="InterPro" id="IPR002347">
    <property type="entry name" value="SDR_fam"/>
</dbReference>
<dbReference type="RefSeq" id="WP_176993602.1">
    <property type="nucleotide sequence ID" value="NZ_FNDJ01000022.1"/>
</dbReference>
<dbReference type="InterPro" id="IPR020904">
    <property type="entry name" value="Sc_DH/Rdtase_CS"/>
</dbReference>
<name>A0A1G9HIA0_9ACTN</name>
<dbReference type="Gene3D" id="3.40.50.720">
    <property type="entry name" value="NAD(P)-binding Rossmann-like Domain"/>
    <property type="match status" value="1"/>
</dbReference>
<evidence type="ECO:0000256" key="2">
    <source>
        <dbReference type="ARBA" id="ARBA00023002"/>
    </source>
</evidence>
<evidence type="ECO:0000313" key="5">
    <source>
        <dbReference type="EMBL" id="SDL12629.1"/>
    </source>
</evidence>
<evidence type="ECO:0000259" key="4">
    <source>
        <dbReference type="SMART" id="SM00822"/>
    </source>
</evidence>
<dbReference type="AlphaFoldDB" id="A0A1G9HIA0"/>
<dbReference type="Pfam" id="PF00106">
    <property type="entry name" value="adh_short"/>
    <property type="match status" value="1"/>
</dbReference>
<dbReference type="Proteomes" id="UP000199202">
    <property type="component" value="Unassembled WGS sequence"/>
</dbReference>